<dbReference type="PATRIC" id="fig|579748.3.peg.1937"/>
<comment type="caution">
    <text evidence="2">The sequence shown here is derived from an EMBL/GenBank/DDBJ whole genome shotgun (WGS) entry which is preliminary data.</text>
</comment>
<dbReference type="InterPro" id="IPR024409">
    <property type="entry name" value="DUF3833"/>
</dbReference>
<name>A0A0F4NJE0_9VIBR</name>
<dbReference type="STRING" id="579748.TW81_09410"/>
<keyword evidence="3" id="KW-1185">Reference proteome</keyword>
<dbReference type="PROSITE" id="PS51257">
    <property type="entry name" value="PROKAR_LIPOPROTEIN"/>
    <property type="match status" value="1"/>
</dbReference>
<feature type="signal peptide" evidence="1">
    <location>
        <begin position="1"/>
        <end position="23"/>
    </location>
</feature>
<dbReference type="AlphaFoldDB" id="A0A0F4NJE0"/>
<feature type="chain" id="PRO_5002473240" evidence="1">
    <location>
        <begin position="24"/>
        <end position="177"/>
    </location>
</feature>
<dbReference type="Pfam" id="PF12915">
    <property type="entry name" value="DUF3833"/>
    <property type="match status" value="1"/>
</dbReference>
<organism evidence="2 3">
    <name type="scientific">Vibrio galatheae</name>
    <dbReference type="NCBI Taxonomy" id="579748"/>
    <lineage>
        <taxon>Bacteria</taxon>
        <taxon>Pseudomonadati</taxon>
        <taxon>Pseudomonadota</taxon>
        <taxon>Gammaproteobacteria</taxon>
        <taxon>Vibrionales</taxon>
        <taxon>Vibrionaceae</taxon>
        <taxon>Vibrio</taxon>
    </lineage>
</organism>
<reference evidence="2 3" key="1">
    <citation type="journal article" date="2015" name="BMC Genomics">
        <title>Genome mining reveals unlocked bioactive potential of marine Gram-negative bacteria.</title>
        <authorList>
            <person name="Machado H."/>
            <person name="Sonnenschein E.C."/>
            <person name="Melchiorsen J."/>
            <person name="Gram L."/>
        </authorList>
    </citation>
    <scope>NUCLEOTIDE SEQUENCE [LARGE SCALE GENOMIC DNA]</scope>
    <source>
        <strain evidence="2 3">S2757</strain>
    </source>
</reference>
<protein>
    <submittedName>
        <fullName evidence="2">Lipoprotein</fullName>
    </submittedName>
</protein>
<dbReference type="Proteomes" id="UP000033673">
    <property type="component" value="Unassembled WGS sequence"/>
</dbReference>
<dbReference type="OrthoDB" id="5296954at2"/>
<evidence type="ECO:0000313" key="3">
    <source>
        <dbReference type="Proteomes" id="UP000033673"/>
    </source>
</evidence>
<evidence type="ECO:0000256" key="1">
    <source>
        <dbReference type="SAM" id="SignalP"/>
    </source>
</evidence>
<accession>A0A0F4NJE0</accession>
<keyword evidence="1" id="KW-0732">Signal</keyword>
<gene>
    <name evidence="2" type="ORF">TW81_09410</name>
</gene>
<dbReference type="EMBL" id="JXXV01000016">
    <property type="protein sequence ID" value="KJY83217.1"/>
    <property type="molecule type" value="Genomic_DNA"/>
</dbReference>
<keyword evidence="2" id="KW-0449">Lipoprotein</keyword>
<dbReference type="RefSeq" id="WP_045955455.1">
    <property type="nucleotide sequence ID" value="NZ_JXXV01000016.1"/>
</dbReference>
<sequence>MIKQIRYFALALLSLTLVFGCSSDLEDYAEAQPQFNLFEYFHGQSTAWGMVQDFTTMQTRRFEVAIVGRVEGNTLTLVEDFVFDDGEKSQRIWTIERLGSGYYQGRADDIIGIAKGKEVGNALQWQYDFELKMEDSTLVVTFDDWLYRQDAQHVFNVTKIRKFGFEVGRITLFFQKQ</sequence>
<evidence type="ECO:0000313" key="2">
    <source>
        <dbReference type="EMBL" id="KJY83217.1"/>
    </source>
</evidence>
<proteinExistence type="predicted"/>